<dbReference type="InterPro" id="IPR037175">
    <property type="entry name" value="KFase_sf"/>
</dbReference>
<dbReference type="Pfam" id="PF04199">
    <property type="entry name" value="Cyclase"/>
    <property type="match status" value="1"/>
</dbReference>
<dbReference type="PANTHER" id="PTHR31118:SF12">
    <property type="entry name" value="CYCLASE-LIKE PROTEIN 2"/>
    <property type="match status" value="1"/>
</dbReference>
<dbReference type="InterPro" id="IPR007325">
    <property type="entry name" value="KFase/CYL"/>
</dbReference>
<evidence type="ECO:0000313" key="2">
    <source>
        <dbReference type="EMBL" id="AWK72666.1"/>
    </source>
</evidence>
<reference evidence="2 3" key="1">
    <citation type="submission" date="2017-05" db="EMBL/GenBank/DDBJ databases">
        <title>Isolation of Rhodococcus sp. S2-17 biodegrading of BP-3.</title>
        <authorList>
            <person name="Lee Y."/>
            <person name="Kim K.H."/>
            <person name="Chun B.H."/>
            <person name="Jung H.S."/>
            <person name="Jeon C.O."/>
        </authorList>
    </citation>
    <scope>NUCLEOTIDE SEQUENCE [LARGE SCALE GENOMIC DNA]</scope>
    <source>
        <strain evidence="2 3">S2-17</strain>
    </source>
</reference>
<dbReference type="AlphaFoldDB" id="A0A2S2BVJ1"/>
<accession>A0A2S2BVJ1</accession>
<dbReference type="GO" id="GO:0019441">
    <property type="term" value="P:L-tryptophan catabolic process to kynurenine"/>
    <property type="evidence" value="ECO:0007669"/>
    <property type="project" value="InterPro"/>
</dbReference>
<dbReference type="EMBL" id="CP021354">
    <property type="protein sequence ID" value="AWK72666.1"/>
    <property type="molecule type" value="Genomic_DNA"/>
</dbReference>
<gene>
    <name evidence="2" type="ORF">CBI38_14910</name>
</gene>
<organism evidence="2 3">
    <name type="scientific">Rhodococcus oxybenzonivorans</name>
    <dbReference type="NCBI Taxonomy" id="1990687"/>
    <lineage>
        <taxon>Bacteria</taxon>
        <taxon>Bacillati</taxon>
        <taxon>Actinomycetota</taxon>
        <taxon>Actinomycetes</taxon>
        <taxon>Mycobacteriales</taxon>
        <taxon>Nocardiaceae</taxon>
        <taxon>Rhodococcus</taxon>
    </lineage>
</organism>
<dbReference type="Gene3D" id="3.50.30.50">
    <property type="entry name" value="Putative cyclase"/>
    <property type="match status" value="1"/>
</dbReference>
<dbReference type="SUPFAM" id="SSF102198">
    <property type="entry name" value="Putative cyclase"/>
    <property type="match status" value="1"/>
</dbReference>
<dbReference type="RefSeq" id="WP_109329978.1">
    <property type="nucleotide sequence ID" value="NZ_CP021354.1"/>
</dbReference>
<feature type="region of interest" description="Disordered" evidence="1">
    <location>
        <begin position="1"/>
        <end position="22"/>
    </location>
</feature>
<dbReference type="OrthoDB" id="7067800at2"/>
<evidence type="ECO:0000313" key="3">
    <source>
        <dbReference type="Proteomes" id="UP000245711"/>
    </source>
</evidence>
<proteinExistence type="predicted"/>
<dbReference type="KEGG" id="roz:CBI38_14910"/>
<name>A0A2S2BVJ1_9NOCA</name>
<keyword evidence="3" id="KW-1185">Reference proteome</keyword>
<feature type="compositionally biased region" description="Polar residues" evidence="1">
    <location>
        <begin position="13"/>
        <end position="22"/>
    </location>
</feature>
<dbReference type="PANTHER" id="PTHR31118">
    <property type="entry name" value="CYCLASE-LIKE PROTEIN 2"/>
    <property type="match status" value="1"/>
</dbReference>
<sequence length="287" mass="30806">MTQKEDVAVATPPAQNWGGSTWDGTVDWPQGSTRAYDLAVLLETGMTHHAAHPPFSYALVKKHGEHPYPGGISSAMEMLTMGAHVGTHVDAPGHISLDGCIFGGREVDDKQRSYDGVSVGSVEELPPLIGPGHLVDGERLFGRALTPADGFGAEELEGWFADRRQPEPGSIVVFRTGWMKYWSDSDKYLGIGTGLPGVSLSGARWLSERGVRAVGSDTVNFEHKPSFTTPALNVHVHMLVDCGIPIMESLSLEALAADQVDDFFFVASALRIKGGTGSPIRPLAFVR</sequence>
<dbReference type="GO" id="GO:0004061">
    <property type="term" value="F:arylformamidase activity"/>
    <property type="evidence" value="ECO:0007669"/>
    <property type="project" value="InterPro"/>
</dbReference>
<evidence type="ECO:0000256" key="1">
    <source>
        <dbReference type="SAM" id="MobiDB-lite"/>
    </source>
</evidence>
<dbReference type="Proteomes" id="UP000245711">
    <property type="component" value="Chromosome"/>
</dbReference>
<protein>
    <submittedName>
        <fullName evidence="2">Cyclase</fullName>
    </submittedName>
</protein>